<dbReference type="NCBIfam" id="TIGR01683">
    <property type="entry name" value="thiS"/>
    <property type="match status" value="1"/>
</dbReference>
<reference evidence="2 4" key="3">
    <citation type="submission" date="2018-08" db="EMBL/GenBank/DDBJ databases">
        <title>A genome reference for cultivated species of the human gut microbiota.</title>
        <authorList>
            <person name="Zou Y."/>
            <person name="Xue W."/>
            <person name="Luo G."/>
        </authorList>
    </citation>
    <scope>NUCLEOTIDE SEQUENCE [LARGE SCALE GENOMIC DNA]</scope>
    <source>
        <strain evidence="2 4">AF14-42</strain>
    </source>
</reference>
<dbReference type="PANTHER" id="PTHR34472:SF1">
    <property type="entry name" value="SULFUR CARRIER PROTEIN THIS"/>
    <property type="match status" value="1"/>
</dbReference>
<proteinExistence type="predicted"/>
<dbReference type="InterPro" id="IPR012675">
    <property type="entry name" value="Beta-grasp_dom_sf"/>
</dbReference>
<dbReference type="Pfam" id="PF02597">
    <property type="entry name" value="ThiS"/>
    <property type="match status" value="1"/>
</dbReference>
<dbReference type="InterPro" id="IPR010035">
    <property type="entry name" value="Thi_S"/>
</dbReference>
<dbReference type="CDD" id="cd00565">
    <property type="entry name" value="Ubl_ThiS"/>
    <property type="match status" value="1"/>
</dbReference>
<evidence type="ECO:0000313" key="4">
    <source>
        <dbReference type="Proteomes" id="UP000285343"/>
    </source>
</evidence>
<name>A0A1Y3VCQ6_BACUN</name>
<dbReference type="InterPro" id="IPR016155">
    <property type="entry name" value="Mopterin_synth/thiamin_S_b"/>
</dbReference>
<comment type="caution">
    <text evidence="1">The sequence shown here is derived from an EMBL/GenBank/DDBJ whole genome shotgun (WGS) entry which is preliminary data.</text>
</comment>
<dbReference type="Gene3D" id="3.10.20.30">
    <property type="match status" value="1"/>
</dbReference>
<evidence type="ECO:0000313" key="2">
    <source>
        <dbReference type="EMBL" id="RGV42049.1"/>
    </source>
</evidence>
<dbReference type="EMBL" id="QRZC01000011">
    <property type="protein sequence ID" value="RGV42049.1"/>
    <property type="molecule type" value="Genomic_DNA"/>
</dbReference>
<dbReference type="InterPro" id="IPR003749">
    <property type="entry name" value="ThiS/MoaD-like"/>
</dbReference>
<dbReference type="Proteomes" id="UP000196329">
    <property type="component" value="Unassembled WGS sequence"/>
</dbReference>
<evidence type="ECO:0000313" key="1">
    <source>
        <dbReference type="EMBL" id="OUN55340.1"/>
    </source>
</evidence>
<dbReference type="SUPFAM" id="SSF54285">
    <property type="entry name" value="MoaD/ThiS"/>
    <property type="match status" value="1"/>
</dbReference>
<dbReference type="Proteomes" id="UP000285343">
    <property type="component" value="Unassembled WGS sequence"/>
</dbReference>
<dbReference type="EMBL" id="NFHS01000003">
    <property type="protein sequence ID" value="OUN55340.1"/>
    <property type="molecule type" value="Genomic_DNA"/>
</dbReference>
<dbReference type="AlphaFoldDB" id="A0A1Y3VCQ6"/>
<dbReference type="PANTHER" id="PTHR34472">
    <property type="entry name" value="SULFUR CARRIER PROTEIN THIS"/>
    <property type="match status" value="1"/>
</dbReference>
<protein>
    <submittedName>
        <fullName evidence="2">Sulfur carrier protein ThiS</fullName>
    </submittedName>
    <submittedName>
        <fullName evidence="1">Thiamine biosynthesis protein ThiS</fullName>
    </submittedName>
</protein>
<organism evidence="1 3">
    <name type="scientific">Bacteroides uniformis</name>
    <dbReference type="NCBI Taxonomy" id="820"/>
    <lineage>
        <taxon>Bacteria</taxon>
        <taxon>Pseudomonadati</taxon>
        <taxon>Bacteroidota</taxon>
        <taxon>Bacteroidia</taxon>
        <taxon>Bacteroidales</taxon>
        <taxon>Bacteroidaceae</taxon>
        <taxon>Bacteroides</taxon>
    </lineage>
</organism>
<accession>A0A1Y3VCQ6</accession>
<evidence type="ECO:0000313" key="3">
    <source>
        <dbReference type="Proteomes" id="UP000196329"/>
    </source>
</evidence>
<sequence>MKVLVNNKEVKTGASTLSQLIEELALPTQGIAIAVDNHIVLRTEWPKYALREYMSIIIIKAACGG</sequence>
<dbReference type="RefSeq" id="WP_016273741.1">
    <property type="nucleotide sequence ID" value="NZ_BAABYI010000001.1"/>
</dbReference>
<reference evidence="1" key="2">
    <citation type="journal article" date="2018" name="BMC Genomics">
        <title>Whole genome sequencing and function prediction of 133 gut anaerobes isolated from chicken caecum in pure cultures.</title>
        <authorList>
            <person name="Medvecky M."/>
            <person name="Cejkova D."/>
            <person name="Polansky O."/>
            <person name="Karasova D."/>
            <person name="Kubasova T."/>
            <person name="Cizek A."/>
            <person name="Rychlik I."/>
        </authorList>
    </citation>
    <scope>NUCLEOTIDE SEQUENCE</scope>
    <source>
        <strain evidence="1">An67</strain>
    </source>
</reference>
<reference evidence="3" key="1">
    <citation type="submission" date="2017-04" db="EMBL/GenBank/DDBJ databases">
        <title>Function of individual gut microbiota members based on whole genome sequencing of pure cultures obtained from chicken caecum.</title>
        <authorList>
            <person name="Medvecky M."/>
            <person name="Cejkova D."/>
            <person name="Polansky O."/>
            <person name="Karasova D."/>
            <person name="Kubasova T."/>
            <person name="Cizek A."/>
            <person name="Rychlik I."/>
        </authorList>
    </citation>
    <scope>NUCLEOTIDE SEQUENCE [LARGE SCALE GENOMIC DNA]</scope>
    <source>
        <strain evidence="3">An67</strain>
    </source>
</reference>
<gene>
    <name evidence="2" type="primary">thiS</name>
    <name evidence="1" type="ORF">B5G17_06370</name>
    <name evidence="2" type="ORF">DWW14_10130</name>
</gene>